<comment type="similarity">
    <text evidence="2">Belongs to the crooked-neck family.</text>
</comment>
<dbReference type="SUPFAM" id="SSF48452">
    <property type="entry name" value="TPR-like"/>
    <property type="match status" value="1"/>
</dbReference>
<evidence type="ECO:0000256" key="4">
    <source>
        <dbReference type="ARBA" id="ARBA00022737"/>
    </source>
</evidence>
<evidence type="ECO:0000256" key="5">
    <source>
        <dbReference type="ARBA" id="ARBA00023187"/>
    </source>
</evidence>
<dbReference type="EMBL" id="LWCA01000477">
    <property type="protein sequence ID" value="OAF68272.1"/>
    <property type="molecule type" value="Genomic_DNA"/>
</dbReference>
<evidence type="ECO:0000256" key="3">
    <source>
        <dbReference type="ARBA" id="ARBA00022664"/>
    </source>
</evidence>
<dbReference type="SMART" id="SM00386">
    <property type="entry name" value="HAT"/>
    <property type="match status" value="13"/>
</dbReference>
<comment type="caution">
    <text evidence="8">The sequence shown here is derived from an EMBL/GenBank/DDBJ whole genome shotgun (WGS) entry which is preliminary data.</text>
</comment>
<proteinExistence type="inferred from homology"/>
<keyword evidence="3" id="KW-0507">mRNA processing</keyword>
<dbReference type="GO" id="GO:0000245">
    <property type="term" value="P:spliceosomal complex assembly"/>
    <property type="evidence" value="ECO:0007669"/>
    <property type="project" value="TreeGrafter"/>
</dbReference>
<dbReference type="InterPro" id="IPR059164">
    <property type="entry name" value="HAT_PRP39_C"/>
</dbReference>
<dbReference type="InterPro" id="IPR003107">
    <property type="entry name" value="HAT"/>
</dbReference>
<keyword evidence="9" id="KW-1185">Reference proteome</keyword>
<keyword evidence="6" id="KW-0539">Nucleus</keyword>
<gene>
    <name evidence="8" type="ORF">A3Q56_03980</name>
</gene>
<reference evidence="8 9" key="1">
    <citation type="submission" date="2016-04" db="EMBL/GenBank/DDBJ databases">
        <title>The genome of Intoshia linei affirms orthonectids as highly simplified spiralians.</title>
        <authorList>
            <person name="Mikhailov K.V."/>
            <person name="Slusarev G.S."/>
            <person name="Nikitin M.A."/>
            <person name="Logacheva M.D."/>
            <person name="Penin A."/>
            <person name="Aleoshin V."/>
            <person name="Panchin Y.V."/>
        </authorList>
    </citation>
    <scope>NUCLEOTIDE SEQUENCE [LARGE SCALE GENOMIC DNA]</scope>
    <source>
        <strain evidence="8">Intl2013</strain>
        <tissue evidence="8">Whole animal</tissue>
    </source>
</reference>
<evidence type="ECO:0000256" key="1">
    <source>
        <dbReference type="ARBA" id="ARBA00004123"/>
    </source>
</evidence>
<evidence type="ECO:0000256" key="6">
    <source>
        <dbReference type="ARBA" id="ARBA00023242"/>
    </source>
</evidence>
<dbReference type="FunFam" id="1.25.40.10:FF:000075">
    <property type="entry name" value="Crooked neck pre-mRNA-splicing factor 1"/>
    <property type="match status" value="1"/>
</dbReference>
<dbReference type="PANTHER" id="PTHR11246">
    <property type="entry name" value="PRE-MRNA SPLICING FACTOR"/>
    <property type="match status" value="1"/>
</dbReference>
<protein>
    <submittedName>
        <fullName evidence="8">Pre-mRNA-splicing factor CLF1</fullName>
    </submittedName>
</protein>
<evidence type="ECO:0000313" key="9">
    <source>
        <dbReference type="Proteomes" id="UP000078046"/>
    </source>
</evidence>
<dbReference type="GO" id="GO:0071011">
    <property type="term" value="C:precatalytic spliceosome"/>
    <property type="evidence" value="ECO:0007669"/>
    <property type="project" value="TreeGrafter"/>
</dbReference>
<dbReference type="PANTHER" id="PTHR11246:SF3">
    <property type="entry name" value="CROOKED NECK-LIKE PROTEIN 1"/>
    <property type="match status" value="1"/>
</dbReference>
<dbReference type="GO" id="GO:0000974">
    <property type="term" value="C:Prp19 complex"/>
    <property type="evidence" value="ECO:0007669"/>
    <property type="project" value="TreeGrafter"/>
</dbReference>
<dbReference type="Proteomes" id="UP000078046">
    <property type="component" value="Unassembled WGS sequence"/>
</dbReference>
<dbReference type="Pfam" id="PF23241">
    <property type="entry name" value="HAT_PRP39_C"/>
    <property type="match status" value="1"/>
</dbReference>
<evidence type="ECO:0000256" key="2">
    <source>
        <dbReference type="ARBA" id="ARBA00008644"/>
    </source>
</evidence>
<dbReference type="Pfam" id="PF23231">
    <property type="entry name" value="HAT_Syf1_CNRKL1_C"/>
    <property type="match status" value="1"/>
</dbReference>
<keyword evidence="5" id="KW-0508">mRNA splicing</keyword>
<sequence length="682" mass="82488">MNERAQRRVSKVAKVKNKAPAAIQITAEQLIREAKERELELVQPPPVQKINDEEELRDFRIRKRKEFEDVLRRNKSSLHNWLKYADWEIQQKEIERSRSVYERCLDVDHRIVVVWLRYAEMEMKNKQINHARNLWDRAVTLFPRVNQFWYKYAYMEEMLKNVPAARQIFERWMEWQPDEQAWHSYINFELRYNELNRARMVYEKFIYVHPNVHNWLKYARFEERGGAYTKAREIYERAVTFFGDEYINAKLMIGFAKFEERRTEHERARVIYKYSMERLTDKEHELMMSAYVLHQKKFGEEIGGIEDVIVGKRKIIYQQKVDLEPDNYDVWFDYIELCENENVSSEQIRELYEIAISNVPNHESKKLWKRYVYIWIKYAIYEEVITKEIEKSREIFNTLIDLIPHKMFTFGKVWLMYAKFELRQLNLKAARSILGRAIGMCPKSNVFQGYIDMELQLRQFDRCRILYEKYLCFNPKISSVWIKYSEMEILLGDDARARAIFELAIDQQFLDMPEIVWKAYIDFETDNSEFRKSRALYRKLIEKSSNNAKVWISFGMFEFEVLGLDACNNVFDEGYKILRTENNKEHCVHLLAQWRKIAKREKSKELLDKITKIYPEKVKKRKKIESLRGMDEGYEEYYDFIFPDEKVENKNLKLLAMAKNWKVKKPDTPSETLEENNQIVGN</sequence>
<dbReference type="InterPro" id="IPR011990">
    <property type="entry name" value="TPR-like_helical_dom_sf"/>
</dbReference>
<organism evidence="8 9">
    <name type="scientific">Intoshia linei</name>
    <dbReference type="NCBI Taxonomy" id="1819745"/>
    <lineage>
        <taxon>Eukaryota</taxon>
        <taxon>Metazoa</taxon>
        <taxon>Spiralia</taxon>
        <taxon>Lophotrochozoa</taxon>
        <taxon>Mesozoa</taxon>
        <taxon>Orthonectida</taxon>
        <taxon>Rhopaluridae</taxon>
        <taxon>Intoshia</taxon>
    </lineage>
</organism>
<dbReference type="InterPro" id="IPR055430">
    <property type="entry name" value="HAT_Syf1_CNRKL1_C"/>
</dbReference>
<dbReference type="InterPro" id="IPR045075">
    <property type="entry name" value="Syf1-like"/>
</dbReference>
<comment type="subcellular location">
    <subcellularLocation>
        <location evidence="1">Nucleus</location>
    </subcellularLocation>
</comment>
<dbReference type="Pfam" id="PF02184">
    <property type="entry name" value="HAT"/>
    <property type="match status" value="1"/>
</dbReference>
<evidence type="ECO:0000313" key="8">
    <source>
        <dbReference type="EMBL" id="OAF68272.1"/>
    </source>
</evidence>
<name>A0A177B3G0_9BILA</name>
<dbReference type="Gene3D" id="1.25.40.10">
    <property type="entry name" value="Tetratricopeptide repeat domain"/>
    <property type="match status" value="2"/>
</dbReference>
<dbReference type="GO" id="GO:0071007">
    <property type="term" value="C:U2-type catalytic step 2 spliceosome"/>
    <property type="evidence" value="ECO:0007669"/>
    <property type="project" value="TreeGrafter"/>
</dbReference>
<dbReference type="AlphaFoldDB" id="A0A177B3G0"/>
<accession>A0A177B3G0</accession>
<dbReference type="GO" id="GO:0071014">
    <property type="term" value="C:post-mRNA release spliceosomal complex"/>
    <property type="evidence" value="ECO:0007669"/>
    <property type="project" value="TreeGrafter"/>
</dbReference>
<feature type="domain" description="Pre-mRNA-splicing factor Syf1/CRNKL1-like C-terminal HAT-repeats" evidence="7">
    <location>
        <begin position="313"/>
        <end position="504"/>
    </location>
</feature>
<keyword evidence="4" id="KW-0677">Repeat</keyword>
<evidence type="ECO:0000259" key="7">
    <source>
        <dbReference type="Pfam" id="PF23231"/>
    </source>
</evidence>
<dbReference type="OrthoDB" id="541719at2759"/>